<feature type="compositionally biased region" description="Basic and acidic residues" evidence="2">
    <location>
        <begin position="322"/>
        <end position="334"/>
    </location>
</feature>
<feature type="coiled-coil region" evidence="1">
    <location>
        <begin position="9"/>
        <end position="103"/>
    </location>
</feature>
<name>A0A8S1IRG5_9CHLO</name>
<dbReference type="AlphaFoldDB" id="A0A8S1IRG5"/>
<organism evidence="3 4">
    <name type="scientific">Ostreobium quekettii</name>
    <dbReference type="NCBI Taxonomy" id="121088"/>
    <lineage>
        <taxon>Eukaryota</taxon>
        <taxon>Viridiplantae</taxon>
        <taxon>Chlorophyta</taxon>
        <taxon>core chlorophytes</taxon>
        <taxon>Ulvophyceae</taxon>
        <taxon>TCBD clade</taxon>
        <taxon>Bryopsidales</taxon>
        <taxon>Ostreobineae</taxon>
        <taxon>Ostreobiaceae</taxon>
        <taxon>Ostreobium</taxon>
    </lineage>
</organism>
<dbReference type="OrthoDB" id="568363at2759"/>
<protein>
    <submittedName>
        <fullName evidence="3">Uncharacterized protein</fullName>
    </submittedName>
</protein>
<gene>
    <name evidence="3" type="ORF">OSTQU699_LOCUS1404</name>
</gene>
<proteinExistence type="predicted"/>
<feature type="compositionally biased region" description="Basic and acidic residues" evidence="2">
    <location>
        <begin position="251"/>
        <end position="265"/>
    </location>
</feature>
<feature type="region of interest" description="Disordered" evidence="2">
    <location>
        <begin position="246"/>
        <end position="342"/>
    </location>
</feature>
<feature type="compositionally biased region" description="Low complexity" evidence="2">
    <location>
        <begin position="296"/>
        <end position="313"/>
    </location>
</feature>
<sequence>MLLRMERHFKTEQAARKEAEEMLEQAAQAEIAAKNQMEDAAQKHAADEKRVQDELEAIQKERKGLETMRQEFESEVQAARVEVKKAQEALKTAEERVRADERVQKAKMEAEYQTRIIALGSELERVREELAIRTQSLGDELERWRKQAELAAVAVIEAKGEVMERRREIDVTKDRMDRLVDKLYAGREHGIVLHGALQAAQMYHGQAQARLLASMQKSYYHGVQAGLPWGGTIAGAGAKQLPAPALEEQGGEARRWGKGKAEGRGPRALGNRLPPLSARGPQGGGLQGEYPAVPSRYAQRATAQAQAQGAQAKRQQRLARQRSKDRFAGQRDRAFAVMSRWD</sequence>
<dbReference type="EMBL" id="CAJHUC010000426">
    <property type="protein sequence ID" value="CAD7696043.1"/>
    <property type="molecule type" value="Genomic_DNA"/>
</dbReference>
<accession>A0A8S1IRG5</accession>
<evidence type="ECO:0000256" key="2">
    <source>
        <dbReference type="SAM" id="MobiDB-lite"/>
    </source>
</evidence>
<evidence type="ECO:0000256" key="1">
    <source>
        <dbReference type="SAM" id="Coils"/>
    </source>
</evidence>
<dbReference type="Proteomes" id="UP000708148">
    <property type="component" value="Unassembled WGS sequence"/>
</dbReference>
<evidence type="ECO:0000313" key="3">
    <source>
        <dbReference type="EMBL" id="CAD7696043.1"/>
    </source>
</evidence>
<keyword evidence="1" id="KW-0175">Coiled coil</keyword>
<reference evidence="3" key="1">
    <citation type="submission" date="2020-12" db="EMBL/GenBank/DDBJ databases">
        <authorList>
            <person name="Iha C."/>
        </authorList>
    </citation>
    <scope>NUCLEOTIDE SEQUENCE</scope>
</reference>
<evidence type="ECO:0000313" key="4">
    <source>
        <dbReference type="Proteomes" id="UP000708148"/>
    </source>
</evidence>
<keyword evidence="4" id="KW-1185">Reference proteome</keyword>
<comment type="caution">
    <text evidence="3">The sequence shown here is derived from an EMBL/GenBank/DDBJ whole genome shotgun (WGS) entry which is preliminary data.</text>
</comment>